<proteinExistence type="predicted"/>
<dbReference type="Proteomes" id="UP000789405">
    <property type="component" value="Unassembled WGS sequence"/>
</dbReference>
<dbReference type="OrthoDB" id="10561983at2759"/>
<reference evidence="2" key="1">
    <citation type="submission" date="2021-06" db="EMBL/GenBank/DDBJ databases">
        <authorList>
            <person name="Kallberg Y."/>
            <person name="Tangrot J."/>
            <person name="Rosling A."/>
        </authorList>
    </citation>
    <scope>NUCLEOTIDE SEQUENCE</scope>
    <source>
        <strain evidence="2">MA453B</strain>
    </source>
</reference>
<comment type="caution">
    <text evidence="2">The sequence shown here is derived from an EMBL/GenBank/DDBJ whole genome shotgun (WGS) entry which is preliminary data.</text>
</comment>
<keyword evidence="1" id="KW-1133">Transmembrane helix</keyword>
<organism evidence="2 3">
    <name type="scientific">Dentiscutata erythropus</name>
    <dbReference type="NCBI Taxonomy" id="1348616"/>
    <lineage>
        <taxon>Eukaryota</taxon>
        <taxon>Fungi</taxon>
        <taxon>Fungi incertae sedis</taxon>
        <taxon>Mucoromycota</taxon>
        <taxon>Glomeromycotina</taxon>
        <taxon>Glomeromycetes</taxon>
        <taxon>Diversisporales</taxon>
        <taxon>Gigasporaceae</taxon>
        <taxon>Dentiscutata</taxon>
    </lineage>
</organism>
<accession>A0A9N9NPW1</accession>
<evidence type="ECO:0000313" key="3">
    <source>
        <dbReference type="Proteomes" id="UP000789405"/>
    </source>
</evidence>
<dbReference type="EMBL" id="CAJVPY010015072">
    <property type="protein sequence ID" value="CAG8749818.1"/>
    <property type="molecule type" value="Genomic_DNA"/>
</dbReference>
<feature type="transmembrane region" description="Helical" evidence="1">
    <location>
        <begin position="60"/>
        <end position="83"/>
    </location>
</feature>
<gene>
    <name evidence="2" type="ORF">DERYTH_LOCUS16787</name>
</gene>
<sequence>MRYFRRLMHNSLDVAKNIFIRKEKYQASKSNIAAIIFIIRLALNILKSSRTTMVTQTQKLLLLSFLLSYMIIATIAMNCPLCLKKRSIFNPYDKAPSYDKRQYGMPNPYDDFDEDDFDDYGFDDDDFDDFYDFGLGDDYEEYGGEYGEYTEYGEYY</sequence>
<evidence type="ECO:0000313" key="2">
    <source>
        <dbReference type="EMBL" id="CAG8749818.1"/>
    </source>
</evidence>
<dbReference type="AlphaFoldDB" id="A0A9N9NPW1"/>
<keyword evidence="3" id="KW-1185">Reference proteome</keyword>
<keyword evidence="1" id="KW-0472">Membrane</keyword>
<feature type="transmembrane region" description="Helical" evidence="1">
    <location>
        <begin position="31"/>
        <end position="48"/>
    </location>
</feature>
<keyword evidence="1" id="KW-0812">Transmembrane</keyword>
<evidence type="ECO:0000256" key="1">
    <source>
        <dbReference type="SAM" id="Phobius"/>
    </source>
</evidence>
<name>A0A9N9NPW1_9GLOM</name>
<protein>
    <submittedName>
        <fullName evidence="2">2389_t:CDS:1</fullName>
    </submittedName>
</protein>